<dbReference type="AlphaFoldDB" id="X0S6F1"/>
<accession>X0S6F1</accession>
<evidence type="ECO:0000256" key="4">
    <source>
        <dbReference type="SAM" id="MobiDB-lite"/>
    </source>
</evidence>
<evidence type="ECO:0000256" key="2">
    <source>
        <dbReference type="ARBA" id="ARBA00022980"/>
    </source>
</evidence>
<protein>
    <recommendedName>
        <fullName evidence="5">Small ribosomal subunit protein uS15 N-terminal domain-containing protein</fullName>
    </recommendedName>
</protein>
<dbReference type="Pfam" id="PF00312">
    <property type="entry name" value="Ribosomal_S15"/>
    <property type="match status" value="1"/>
</dbReference>
<keyword evidence="3" id="KW-0687">Ribonucleoprotein</keyword>
<comment type="similarity">
    <text evidence="1">Belongs to the universal ribosomal protein uS15 family.</text>
</comment>
<feature type="domain" description="Small ribosomal subunit protein uS15 N-terminal" evidence="5">
    <location>
        <begin position="1"/>
        <end position="60"/>
    </location>
</feature>
<dbReference type="GO" id="GO:0006412">
    <property type="term" value="P:translation"/>
    <property type="evidence" value="ECO:0007669"/>
    <property type="project" value="InterPro"/>
</dbReference>
<dbReference type="SMART" id="SM01387">
    <property type="entry name" value="Ribosomal_S15"/>
    <property type="match status" value="1"/>
</dbReference>
<proteinExistence type="inferred from homology"/>
<evidence type="ECO:0000256" key="1">
    <source>
        <dbReference type="ARBA" id="ARBA00008434"/>
    </source>
</evidence>
<dbReference type="GO" id="GO:0022627">
    <property type="term" value="C:cytosolic small ribosomal subunit"/>
    <property type="evidence" value="ECO:0007669"/>
    <property type="project" value="TreeGrafter"/>
</dbReference>
<dbReference type="NCBIfam" id="NF006331">
    <property type="entry name" value="PRK08561.1"/>
    <property type="match status" value="1"/>
</dbReference>
<dbReference type="Pfam" id="PF08069">
    <property type="entry name" value="Ribosomal_S13_N"/>
    <property type="match status" value="1"/>
</dbReference>
<organism evidence="6">
    <name type="scientific">marine sediment metagenome</name>
    <dbReference type="NCBI Taxonomy" id="412755"/>
    <lineage>
        <taxon>unclassified sequences</taxon>
        <taxon>metagenomes</taxon>
        <taxon>ecological metagenomes</taxon>
    </lineage>
</organism>
<dbReference type="HAMAP" id="MF_01343_A">
    <property type="entry name" value="Ribosomal_uS15_A"/>
    <property type="match status" value="1"/>
</dbReference>
<dbReference type="CDD" id="cd00353">
    <property type="entry name" value="Ribosomal_S15p_S13e"/>
    <property type="match status" value="1"/>
</dbReference>
<dbReference type="SUPFAM" id="SSF47060">
    <property type="entry name" value="S15/NS1 RNA-binding domain"/>
    <property type="match status" value="1"/>
</dbReference>
<feature type="region of interest" description="Disordered" evidence="4">
    <location>
        <begin position="1"/>
        <end position="22"/>
    </location>
</feature>
<name>X0S6F1_9ZZZZ</name>
<dbReference type="Gene3D" id="4.10.860.130">
    <property type="match status" value="1"/>
</dbReference>
<dbReference type="InterPro" id="IPR012606">
    <property type="entry name" value="Ribosomal_uS15_N"/>
</dbReference>
<comment type="caution">
    <text evidence="6">The sequence shown here is derived from an EMBL/GenBank/DDBJ whole genome shotgun (WGS) entry which is preliminary data.</text>
</comment>
<dbReference type="PANTHER" id="PTHR11885:SF6">
    <property type="entry name" value="SMALL RIBOSOMAL SUBUNIT PROTEIN US15"/>
    <property type="match status" value="1"/>
</dbReference>
<dbReference type="InterPro" id="IPR000589">
    <property type="entry name" value="Ribosomal_uS15"/>
</dbReference>
<sequence length="151" mass="17601">MARMHSRKRGKSGSKKPVKKVKKSWIRYSAKEVEQLTLKLAKQEKTTSEIGMILRDSYGVPDVKLITKKSITKILEENKLKAKIPEDLTALIRKAIRLMKHLDDFRKDQTVKRGLTLTESKINRLAKYYKRKGKLAKDWKFERSKAKMLVS</sequence>
<evidence type="ECO:0000256" key="3">
    <source>
        <dbReference type="ARBA" id="ARBA00023274"/>
    </source>
</evidence>
<keyword evidence="2" id="KW-0689">Ribosomal protein</keyword>
<evidence type="ECO:0000313" key="6">
    <source>
        <dbReference type="EMBL" id="GAF76633.1"/>
    </source>
</evidence>
<dbReference type="Gene3D" id="1.10.287.10">
    <property type="entry name" value="S15/NS1, RNA-binding"/>
    <property type="match status" value="1"/>
</dbReference>
<dbReference type="GO" id="GO:0003735">
    <property type="term" value="F:structural constituent of ribosome"/>
    <property type="evidence" value="ECO:0007669"/>
    <property type="project" value="InterPro"/>
</dbReference>
<dbReference type="InterPro" id="IPR023029">
    <property type="entry name" value="Ribosomal_uS15_arc_euk"/>
</dbReference>
<dbReference type="PANTHER" id="PTHR11885">
    <property type="entry name" value="RIBOSOMAL PROTEIN S15P/S13E"/>
    <property type="match status" value="1"/>
</dbReference>
<dbReference type="InterPro" id="IPR009068">
    <property type="entry name" value="uS15_NS1_RNA-bd_sf"/>
</dbReference>
<dbReference type="EMBL" id="BARS01005652">
    <property type="protein sequence ID" value="GAF76633.1"/>
    <property type="molecule type" value="Genomic_DNA"/>
</dbReference>
<dbReference type="SMART" id="SM01386">
    <property type="entry name" value="Ribosomal_S13_N"/>
    <property type="match status" value="1"/>
</dbReference>
<dbReference type="GO" id="GO:0070181">
    <property type="term" value="F:small ribosomal subunit rRNA binding"/>
    <property type="evidence" value="ECO:0007669"/>
    <property type="project" value="TreeGrafter"/>
</dbReference>
<reference evidence="6" key="1">
    <citation type="journal article" date="2014" name="Front. Microbiol.">
        <title>High frequency of phylogenetically diverse reductive dehalogenase-homologous genes in deep subseafloor sedimentary metagenomes.</title>
        <authorList>
            <person name="Kawai M."/>
            <person name="Futagami T."/>
            <person name="Toyoda A."/>
            <person name="Takaki Y."/>
            <person name="Nishi S."/>
            <person name="Hori S."/>
            <person name="Arai W."/>
            <person name="Tsubouchi T."/>
            <person name="Morono Y."/>
            <person name="Uchiyama I."/>
            <person name="Ito T."/>
            <person name="Fujiyama A."/>
            <person name="Inagaki F."/>
            <person name="Takami H."/>
        </authorList>
    </citation>
    <scope>NUCLEOTIDE SEQUENCE</scope>
    <source>
        <strain evidence="6">Expedition CK06-06</strain>
    </source>
</reference>
<evidence type="ECO:0000259" key="5">
    <source>
        <dbReference type="SMART" id="SM01386"/>
    </source>
</evidence>
<dbReference type="FunFam" id="1.10.287.10:FF:000003">
    <property type="entry name" value="40S ribosomal protein S13"/>
    <property type="match status" value="1"/>
</dbReference>
<gene>
    <name evidence="6" type="ORF">S01H1_11087</name>
</gene>